<dbReference type="SUPFAM" id="SSF53850">
    <property type="entry name" value="Periplasmic binding protein-like II"/>
    <property type="match status" value="1"/>
</dbReference>
<dbReference type="RefSeq" id="WP_103518973.1">
    <property type="nucleotide sequence ID" value="NZ_CATWFT010000017.1"/>
</dbReference>
<accession>A0ABM9ITB3</accession>
<dbReference type="PANTHER" id="PTHR30537">
    <property type="entry name" value="HTH-TYPE TRANSCRIPTIONAL REGULATOR"/>
    <property type="match status" value="1"/>
</dbReference>
<sequence length="146" mass="16357">MGVPALELLNVVSHSYIKRHGTPNGISSLSQHWLLNYQPNPTSLPAAFEYYDSLAQQTLSIPMRHVITVNNSVAYHSACRAGLGIAQMPKIRALKEIKTGDLVQVLSDHLPAPMIMNLLFPHRRNIPKRVRVFAEWLTKIVHEATS</sequence>
<dbReference type="Proteomes" id="UP001189303">
    <property type="component" value="Unassembled WGS sequence"/>
</dbReference>
<dbReference type="InterPro" id="IPR058163">
    <property type="entry name" value="LysR-type_TF_proteobact-type"/>
</dbReference>
<evidence type="ECO:0000313" key="4">
    <source>
        <dbReference type="Proteomes" id="UP001189303"/>
    </source>
</evidence>
<gene>
    <name evidence="3" type="ORF">R38712_04238</name>
</gene>
<evidence type="ECO:0000259" key="2">
    <source>
        <dbReference type="Pfam" id="PF03466"/>
    </source>
</evidence>
<name>A0ABM9ITB3_RALPI</name>
<dbReference type="Pfam" id="PF03466">
    <property type="entry name" value="LysR_substrate"/>
    <property type="match status" value="1"/>
</dbReference>
<evidence type="ECO:0000313" key="3">
    <source>
        <dbReference type="EMBL" id="CAJ0730005.1"/>
    </source>
</evidence>
<comment type="similarity">
    <text evidence="1">Belongs to the LysR transcriptional regulatory family.</text>
</comment>
<dbReference type="EMBL" id="CATWFT010000017">
    <property type="protein sequence ID" value="CAJ0730005.1"/>
    <property type="molecule type" value="Genomic_DNA"/>
</dbReference>
<keyword evidence="4" id="KW-1185">Reference proteome</keyword>
<organism evidence="3 4">
    <name type="scientific">Ralstonia pickettii</name>
    <name type="common">Burkholderia pickettii</name>
    <dbReference type="NCBI Taxonomy" id="329"/>
    <lineage>
        <taxon>Bacteria</taxon>
        <taxon>Pseudomonadati</taxon>
        <taxon>Pseudomonadota</taxon>
        <taxon>Betaproteobacteria</taxon>
        <taxon>Burkholderiales</taxon>
        <taxon>Burkholderiaceae</taxon>
        <taxon>Ralstonia</taxon>
    </lineage>
</organism>
<reference evidence="3 4" key="1">
    <citation type="submission" date="2023-07" db="EMBL/GenBank/DDBJ databases">
        <authorList>
            <person name="Peeters C."/>
        </authorList>
    </citation>
    <scope>NUCLEOTIDE SEQUENCE [LARGE SCALE GENOMIC DNA]</scope>
    <source>
        <strain evidence="3 4">R-38712</strain>
    </source>
</reference>
<dbReference type="Gene3D" id="3.40.190.290">
    <property type="match status" value="1"/>
</dbReference>
<dbReference type="PANTHER" id="PTHR30537:SF72">
    <property type="entry name" value="LYSR FAMILY TRANSCRIPTIONAL REGULATOR"/>
    <property type="match status" value="1"/>
</dbReference>
<comment type="caution">
    <text evidence="3">The sequence shown here is derived from an EMBL/GenBank/DDBJ whole genome shotgun (WGS) entry which is preliminary data.</text>
</comment>
<feature type="domain" description="LysR substrate-binding" evidence="2">
    <location>
        <begin position="8"/>
        <end position="138"/>
    </location>
</feature>
<evidence type="ECO:0000256" key="1">
    <source>
        <dbReference type="ARBA" id="ARBA00009437"/>
    </source>
</evidence>
<dbReference type="InterPro" id="IPR005119">
    <property type="entry name" value="LysR_subst-bd"/>
</dbReference>
<protein>
    <recommendedName>
        <fullName evidence="2">LysR substrate-binding domain-containing protein</fullName>
    </recommendedName>
</protein>
<proteinExistence type="inferred from homology"/>